<evidence type="ECO:0000313" key="2">
    <source>
        <dbReference type="EMBL" id="KAG2590107.1"/>
    </source>
</evidence>
<gene>
    <name evidence="2" type="ORF">PVAP13_5NG385834</name>
</gene>
<evidence type="ECO:0000313" key="3">
    <source>
        <dbReference type="Proteomes" id="UP000823388"/>
    </source>
</evidence>
<keyword evidence="1" id="KW-1133">Transmembrane helix</keyword>
<reference evidence="2 3" key="1">
    <citation type="submission" date="2020-05" db="EMBL/GenBank/DDBJ databases">
        <title>WGS assembly of Panicum virgatum.</title>
        <authorList>
            <person name="Lovell J.T."/>
            <person name="Jenkins J."/>
            <person name="Shu S."/>
            <person name="Juenger T.E."/>
            <person name="Schmutz J."/>
        </authorList>
    </citation>
    <scope>NUCLEOTIDE SEQUENCE [LARGE SCALE GENOMIC DNA]</scope>
    <source>
        <strain evidence="3">cv. AP13</strain>
    </source>
</reference>
<comment type="caution">
    <text evidence="2">The sequence shown here is derived from an EMBL/GenBank/DDBJ whole genome shotgun (WGS) entry which is preliminary data.</text>
</comment>
<protein>
    <submittedName>
        <fullName evidence="2">Uncharacterized protein</fullName>
    </submittedName>
</protein>
<accession>A0A8T0RVZ8</accession>
<dbReference type="Proteomes" id="UP000823388">
    <property type="component" value="Chromosome 5N"/>
</dbReference>
<evidence type="ECO:0000256" key="1">
    <source>
        <dbReference type="SAM" id="Phobius"/>
    </source>
</evidence>
<sequence>MRDTTLMAMLCFVMLFGSLALRGVFHRIRCLLDERKLTLNFCVKTTCNYFNPEYGICYCCPDDSHKEYCHLKLEDCRANCATCRPKCS</sequence>
<keyword evidence="3" id="KW-1185">Reference proteome</keyword>
<dbReference type="AlphaFoldDB" id="A0A8T0RVZ8"/>
<name>A0A8T0RVZ8_PANVG</name>
<organism evidence="2 3">
    <name type="scientific">Panicum virgatum</name>
    <name type="common">Blackwell switchgrass</name>
    <dbReference type="NCBI Taxonomy" id="38727"/>
    <lineage>
        <taxon>Eukaryota</taxon>
        <taxon>Viridiplantae</taxon>
        <taxon>Streptophyta</taxon>
        <taxon>Embryophyta</taxon>
        <taxon>Tracheophyta</taxon>
        <taxon>Spermatophyta</taxon>
        <taxon>Magnoliopsida</taxon>
        <taxon>Liliopsida</taxon>
        <taxon>Poales</taxon>
        <taxon>Poaceae</taxon>
        <taxon>PACMAD clade</taxon>
        <taxon>Panicoideae</taxon>
        <taxon>Panicodae</taxon>
        <taxon>Paniceae</taxon>
        <taxon>Panicinae</taxon>
        <taxon>Panicum</taxon>
        <taxon>Panicum sect. Hiantes</taxon>
    </lineage>
</organism>
<keyword evidence="1" id="KW-0472">Membrane</keyword>
<keyword evidence="1" id="KW-0812">Transmembrane</keyword>
<proteinExistence type="predicted"/>
<dbReference type="EMBL" id="CM029046">
    <property type="protein sequence ID" value="KAG2590107.1"/>
    <property type="molecule type" value="Genomic_DNA"/>
</dbReference>
<feature type="transmembrane region" description="Helical" evidence="1">
    <location>
        <begin position="6"/>
        <end position="25"/>
    </location>
</feature>